<organism evidence="1 2">
    <name type="scientific">Stenotrophomonas humi</name>
    <dbReference type="NCBI Taxonomy" id="405444"/>
    <lineage>
        <taxon>Bacteria</taxon>
        <taxon>Pseudomonadati</taxon>
        <taxon>Pseudomonadota</taxon>
        <taxon>Gammaproteobacteria</taxon>
        <taxon>Lysobacterales</taxon>
        <taxon>Lysobacteraceae</taxon>
        <taxon>Stenotrophomonas</taxon>
    </lineage>
</organism>
<dbReference type="EMBL" id="LDJI01000021">
    <property type="protein sequence ID" value="KRG63544.1"/>
    <property type="molecule type" value="Genomic_DNA"/>
</dbReference>
<sequence>MPVDDYSAEISAELAQHTQGVAMAGGTASVALTEDTDLTLDRAGLGVLCRLFASGKLTAAELAYTADALQMADRVEFSGPDIASDLAECTDPEVNGPLTVARALEIASNGAAA</sequence>
<dbReference type="STRING" id="405444.ABB26_11520"/>
<evidence type="ECO:0000313" key="2">
    <source>
        <dbReference type="Proteomes" id="UP000050864"/>
    </source>
</evidence>
<accession>A0A0R0CEH9</accession>
<comment type="caution">
    <text evidence="1">The sequence shown here is derived from an EMBL/GenBank/DDBJ whole genome shotgun (WGS) entry which is preliminary data.</text>
</comment>
<name>A0A0R0CEH9_9GAMM</name>
<dbReference type="PATRIC" id="fig|405444.3.peg.1391"/>
<protein>
    <submittedName>
        <fullName evidence="1">Uncharacterized protein</fullName>
    </submittedName>
</protein>
<reference evidence="1 2" key="1">
    <citation type="submission" date="2015-05" db="EMBL/GenBank/DDBJ databases">
        <title>Genome sequencing and analysis of members of genus Stenotrophomonas.</title>
        <authorList>
            <person name="Patil P.P."/>
            <person name="Midha S."/>
            <person name="Patil P.B."/>
        </authorList>
    </citation>
    <scope>NUCLEOTIDE SEQUENCE [LARGE SCALE GENOMIC DNA]</scope>
    <source>
        <strain evidence="1 2">DSM 18929</strain>
    </source>
</reference>
<proteinExistence type="predicted"/>
<dbReference type="AlphaFoldDB" id="A0A0R0CEH9"/>
<keyword evidence="2" id="KW-1185">Reference proteome</keyword>
<evidence type="ECO:0000313" key="1">
    <source>
        <dbReference type="EMBL" id="KRG63544.1"/>
    </source>
</evidence>
<dbReference type="Proteomes" id="UP000050864">
    <property type="component" value="Unassembled WGS sequence"/>
</dbReference>
<gene>
    <name evidence="1" type="ORF">ABB26_11520</name>
</gene>